<accession>A0A9D2KBH2</accession>
<name>A0A9D2KBH2_9BACT</name>
<evidence type="ECO:0000256" key="1">
    <source>
        <dbReference type="ARBA" id="ARBA00022603"/>
    </source>
</evidence>
<dbReference type="Gene3D" id="3.40.50.150">
    <property type="entry name" value="Vaccinia Virus protein VP39"/>
    <property type="match status" value="1"/>
</dbReference>
<keyword evidence="2 4" id="KW-0808">Transferase</keyword>
<dbReference type="InterPro" id="IPR029063">
    <property type="entry name" value="SAM-dependent_MTases_sf"/>
</dbReference>
<dbReference type="InterPro" id="IPR002935">
    <property type="entry name" value="SAM_O-MeTrfase"/>
</dbReference>
<reference evidence="4" key="1">
    <citation type="journal article" date="2021" name="PeerJ">
        <title>Extensive microbial diversity within the chicken gut microbiome revealed by metagenomics and culture.</title>
        <authorList>
            <person name="Gilroy R."/>
            <person name="Ravi A."/>
            <person name="Getino M."/>
            <person name="Pursley I."/>
            <person name="Horton D.L."/>
            <person name="Alikhan N.F."/>
            <person name="Baker D."/>
            <person name="Gharbi K."/>
            <person name="Hall N."/>
            <person name="Watson M."/>
            <person name="Adriaenssens E.M."/>
            <person name="Foster-Nyarko E."/>
            <person name="Jarju S."/>
            <person name="Secka A."/>
            <person name="Antonio M."/>
            <person name="Oren A."/>
            <person name="Chaudhuri R.R."/>
            <person name="La Ragione R."/>
            <person name="Hildebrand F."/>
            <person name="Pallen M.J."/>
        </authorList>
    </citation>
    <scope>NUCLEOTIDE SEQUENCE</scope>
    <source>
        <strain evidence="4">ChiW4-1371</strain>
    </source>
</reference>
<reference evidence="4" key="2">
    <citation type="submission" date="2021-04" db="EMBL/GenBank/DDBJ databases">
        <authorList>
            <person name="Gilroy R."/>
        </authorList>
    </citation>
    <scope>NUCLEOTIDE SEQUENCE</scope>
    <source>
        <strain evidence="4">ChiW4-1371</strain>
    </source>
</reference>
<evidence type="ECO:0000313" key="5">
    <source>
        <dbReference type="Proteomes" id="UP000824176"/>
    </source>
</evidence>
<evidence type="ECO:0000256" key="2">
    <source>
        <dbReference type="ARBA" id="ARBA00022679"/>
    </source>
</evidence>
<dbReference type="EMBL" id="DXAQ01000115">
    <property type="protein sequence ID" value="HIZ89765.1"/>
    <property type="molecule type" value="Genomic_DNA"/>
</dbReference>
<dbReference type="GO" id="GO:0032259">
    <property type="term" value="P:methylation"/>
    <property type="evidence" value="ECO:0007669"/>
    <property type="project" value="UniProtKB-KW"/>
</dbReference>
<keyword evidence="3" id="KW-0949">S-adenosyl-L-methionine</keyword>
<comment type="caution">
    <text evidence="4">The sequence shown here is derived from an EMBL/GenBank/DDBJ whole genome shotgun (WGS) entry which is preliminary data.</text>
</comment>
<dbReference type="AlphaFoldDB" id="A0A9D2KBH2"/>
<gene>
    <name evidence="4" type="ORF">H9804_07450</name>
</gene>
<evidence type="ECO:0000256" key="3">
    <source>
        <dbReference type="ARBA" id="ARBA00022691"/>
    </source>
</evidence>
<dbReference type="InterPro" id="IPR050362">
    <property type="entry name" value="Cation-dep_OMT"/>
</dbReference>
<organism evidence="4 5">
    <name type="scientific">Candidatus Mucispirillum faecigallinarum</name>
    <dbReference type="NCBI Taxonomy" id="2838699"/>
    <lineage>
        <taxon>Bacteria</taxon>
        <taxon>Pseudomonadati</taxon>
        <taxon>Deferribacterota</taxon>
        <taxon>Deferribacteres</taxon>
        <taxon>Deferribacterales</taxon>
        <taxon>Mucispirillaceae</taxon>
        <taxon>Mucispirillum</taxon>
    </lineage>
</organism>
<evidence type="ECO:0000313" key="4">
    <source>
        <dbReference type="EMBL" id="HIZ89765.1"/>
    </source>
</evidence>
<dbReference type="PANTHER" id="PTHR10509">
    <property type="entry name" value="O-METHYLTRANSFERASE-RELATED"/>
    <property type="match status" value="1"/>
</dbReference>
<proteinExistence type="predicted"/>
<dbReference type="EC" id="2.1.1.-" evidence="4"/>
<protein>
    <submittedName>
        <fullName evidence="4">Class I SAM-dependent methyltransferase</fullName>
        <ecNumber evidence="4">2.1.1.-</ecNumber>
    </submittedName>
</protein>
<dbReference type="GO" id="GO:0008171">
    <property type="term" value="F:O-methyltransferase activity"/>
    <property type="evidence" value="ECO:0007669"/>
    <property type="project" value="InterPro"/>
</dbReference>
<dbReference type="PANTHER" id="PTHR10509:SF14">
    <property type="entry name" value="CAFFEOYL-COA O-METHYLTRANSFERASE 3-RELATED"/>
    <property type="match status" value="1"/>
</dbReference>
<keyword evidence="1 4" id="KW-0489">Methyltransferase</keyword>
<dbReference type="Pfam" id="PF01596">
    <property type="entry name" value="Methyltransf_3"/>
    <property type="match status" value="1"/>
</dbReference>
<dbReference type="SUPFAM" id="SSF53335">
    <property type="entry name" value="S-adenosyl-L-methionine-dependent methyltransferases"/>
    <property type="match status" value="1"/>
</dbReference>
<dbReference type="CDD" id="cd02440">
    <property type="entry name" value="AdoMet_MTases"/>
    <property type="match status" value="1"/>
</dbReference>
<dbReference type="Proteomes" id="UP000824176">
    <property type="component" value="Unassembled WGS sequence"/>
</dbReference>
<dbReference type="GO" id="GO:0008757">
    <property type="term" value="F:S-adenosylmethionine-dependent methyltransferase activity"/>
    <property type="evidence" value="ECO:0007669"/>
    <property type="project" value="TreeGrafter"/>
</dbReference>
<sequence length="222" mass="25414">MIKKDSSQRISNMNVSFSPTICEDFLNKLDRKSGYEKLRKAAYNMGVPSLEENACTAVTNIVSIKQPKKSIDIGCGIGVSSMAVLKGCPETNLTAVDGNLERGLFFQNYYKDYKNVTYYQMRGEQFLKTTDELYDFAFIDTVKREYSAIWQLLRPRLNDKACVIFDDILIYGYVMCQECETPYKYQSNRREVLNFINEIFDDETLNAQIIPVNGGLLSISLK</sequence>